<gene>
    <name evidence="1" type="ORF">DFH08DRAFT_953298</name>
</gene>
<accession>A0AAD7AGF4</accession>
<keyword evidence="2" id="KW-1185">Reference proteome</keyword>
<comment type="caution">
    <text evidence="1">The sequence shown here is derived from an EMBL/GenBank/DDBJ whole genome shotgun (WGS) entry which is preliminary data.</text>
</comment>
<organism evidence="1 2">
    <name type="scientific">Mycena albidolilacea</name>
    <dbReference type="NCBI Taxonomy" id="1033008"/>
    <lineage>
        <taxon>Eukaryota</taxon>
        <taxon>Fungi</taxon>
        <taxon>Dikarya</taxon>
        <taxon>Basidiomycota</taxon>
        <taxon>Agaricomycotina</taxon>
        <taxon>Agaricomycetes</taxon>
        <taxon>Agaricomycetidae</taxon>
        <taxon>Agaricales</taxon>
        <taxon>Marasmiineae</taxon>
        <taxon>Mycenaceae</taxon>
        <taxon>Mycena</taxon>
    </lineage>
</organism>
<reference evidence="1" key="1">
    <citation type="submission" date="2023-03" db="EMBL/GenBank/DDBJ databases">
        <title>Massive genome expansion in bonnet fungi (Mycena s.s.) driven by repeated elements and novel gene families across ecological guilds.</title>
        <authorList>
            <consortium name="Lawrence Berkeley National Laboratory"/>
            <person name="Harder C.B."/>
            <person name="Miyauchi S."/>
            <person name="Viragh M."/>
            <person name="Kuo A."/>
            <person name="Thoen E."/>
            <person name="Andreopoulos B."/>
            <person name="Lu D."/>
            <person name="Skrede I."/>
            <person name="Drula E."/>
            <person name="Henrissat B."/>
            <person name="Morin E."/>
            <person name="Kohler A."/>
            <person name="Barry K."/>
            <person name="LaButti K."/>
            <person name="Morin E."/>
            <person name="Salamov A."/>
            <person name="Lipzen A."/>
            <person name="Mereny Z."/>
            <person name="Hegedus B."/>
            <person name="Baldrian P."/>
            <person name="Stursova M."/>
            <person name="Weitz H."/>
            <person name="Taylor A."/>
            <person name="Grigoriev I.V."/>
            <person name="Nagy L.G."/>
            <person name="Martin F."/>
            <person name="Kauserud H."/>
        </authorList>
    </citation>
    <scope>NUCLEOTIDE SEQUENCE</scope>
    <source>
        <strain evidence="1">CBHHK002</strain>
    </source>
</reference>
<evidence type="ECO:0000313" key="1">
    <source>
        <dbReference type="EMBL" id="KAJ7358108.1"/>
    </source>
</evidence>
<dbReference type="AlphaFoldDB" id="A0AAD7AGF4"/>
<sequence>MTPPKFVDLFHGNCAPEKVHIWLCPLEGGWKYNTKAEKLYQFEKGLHPGVQANKWWGELKAGEKDTCTNIISCEDLSELVKDEDKTPVMSHIAWAEAVCKFVSEIPNGDADMLLKRDVRNTLPLQLHRLIPNEATLDTWEKWLIAVENISLDAIKDAMGESPTHQQLTSPLSTPQRFAPTPLYPPRTTWSACTDDPFSGSTIRTPNTYAKNLLTTPISPSAGRGHFANLTQMYPTDATGVQQYKTDFETWMSQNGHSASLDYASFPFTAPPQLKKYYHCGLLTDPPHFGLSTSREFWGTCDLHSFKF</sequence>
<name>A0AAD7AGF4_9AGAR</name>
<evidence type="ECO:0000313" key="2">
    <source>
        <dbReference type="Proteomes" id="UP001218218"/>
    </source>
</evidence>
<proteinExistence type="predicted"/>
<dbReference type="EMBL" id="JARIHO010000007">
    <property type="protein sequence ID" value="KAJ7358108.1"/>
    <property type="molecule type" value="Genomic_DNA"/>
</dbReference>
<dbReference type="Proteomes" id="UP001218218">
    <property type="component" value="Unassembled WGS sequence"/>
</dbReference>
<protein>
    <submittedName>
        <fullName evidence="1">Uncharacterized protein</fullName>
    </submittedName>
</protein>